<evidence type="ECO:0000256" key="1">
    <source>
        <dbReference type="SAM" id="MobiDB-lite"/>
    </source>
</evidence>
<dbReference type="AlphaFoldDB" id="A0AAD9VL98"/>
<feature type="compositionally biased region" description="Polar residues" evidence="1">
    <location>
        <begin position="36"/>
        <end position="47"/>
    </location>
</feature>
<feature type="region of interest" description="Disordered" evidence="1">
    <location>
        <begin position="1"/>
        <end position="51"/>
    </location>
</feature>
<evidence type="ECO:0000313" key="2">
    <source>
        <dbReference type="EMBL" id="KAK2577877.1"/>
    </source>
</evidence>
<keyword evidence="3" id="KW-1185">Reference proteome</keyword>
<reference evidence="2" key="1">
    <citation type="submission" date="2021-08" db="EMBL/GenBank/DDBJ databases">
        <authorList>
            <person name="Misof B."/>
            <person name="Oliver O."/>
            <person name="Podsiadlowski L."/>
            <person name="Donath A."/>
            <person name="Peters R."/>
            <person name="Mayer C."/>
            <person name="Rust J."/>
            <person name="Gunkel S."/>
            <person name="Lesny P."/>
            <person name="Martin S."/>
            <person name="Oeyen J.P."/>
            <person name="Petersen M."/>
            <person name="Panagiotis P."/>
            <person name="Wilbrandt J."/>
            <person name="Tanja T."/>
        </authorList>
    </citation>
    <scope>NUCLEOTIDE SEQUENCE</scope>
    <source>
        <strain evidence="2">GBR_01_08_01A</strain>
        <tissue evidence="2">Thorax + abdomen</tissue>
    </source>
</reference>
<name>A0AAD9VL98_9HYME</name>
<evidence type="ECO:0000313" key="3">
    <source>
        <dbReference type="Proteomes" id="UP001258017"/>
    </source>
</evidence>
<accession>A0AAD9VL98</accession>
<protein>
    <submittedName>
        <fullName evidence="2">Uncharacterized protein</fullName>
    </submittedName>
</protein>
<dbReference type="EMBL" id="JAIFRP010001008">
    <property type="protein sequence ID" value="KAK2577877.1"/>
    <property type="molecule type" value="Genomic_DNA"/>
</dbReference>
<reference evidence="2" key="2">
    <citation type="journal article" date="2023" name="Commun. Biol.">
        <title>Intrasexual cuticular hydrocarbon dimorphism in a wasp sheds light on hydrocarbon biosynthesis genes in Hymenoptera.</title>
        <authorList>
            <person name="Moris V.C."/>
            <person name="Podsiadlowski L."/>
            <person name="Martin S."/>
            <person name="Oeyen J.P."/>
            <person name="Donath A."/>
            <person name="Petersen M."/>
            <person name="Wilbrandt J."/>
            <person name="Misof B."/>
            <person name="Liedtke D."/>
            <person name="Thamm M."/>
            <person name="Scheiner R."/>
            <person name="Schmitt T."/>
            <person name="Niehuis O."/>
        </authorList>
    </citation>
    <scope>NUCLEOTIDE SEQUENCE</scope>
    <source>
        <strain evidence="2">GBR_01_08_01A</strain>
    </source>
</reference>
<gene>
    <name evidence="2" type="ORF">KPH14_006421</name>
</gene>
<organism evidence="2 3">
    <name type="scientific">Odynerus spinipes</name>
    <dbReference type="NCBI Taxonomy" id="1348599"/>
    <lineage>
        <taxon>Eukaryota</taxon>
        <taxon>Metazoa</taxon>
        <taxon>Ecdysozoa</taxon>
        <taxon>Arthropoda</taxon>
        <taxon>Hexapoda</taxon>
        <taxon>Insecta</taxon>
        <taxon>Pterygota</taxon>
        <taxon>Neoptera</taxon>
        <taxon>Endopterygota</taxon>
        <taxon>Hymenoptera</taxon>
        <taxon>Apocrita</taxon>
        <taxon>Aculeata</taxon>
        <taxon>Vespoidea</taxon>
        <taxon>Vespidae</taxon>
        <taxon>Eumeninae</taxon>
        <taxon>Odynerus</taxon>
    </lineage>
</organism>
<dbReference type="Proteomes" id="UP001258017">
    <property type="component" value="Unassembled WGS sequence"/>
</dbReference>
<proteinExistence type="predicted"/>
<sequence>MEDIKLPNEISILSKKNSSPARKPRGRPQVPFDEASYSTTETKSGRSGQYGITDCSPDMLPSYYSLKSTEKLLLPSCISTSDIHAEVSYEEIMKKTVQSIIKITEIDAPRPVTLICKWGFDGSSGHSMYKQKFNQH</sequence>
<comment type="caution">
    <text evidence="2">The sequence shown here is derived from an EMBL/GenBank/DDBJ whole genome shotgun (WGS) entry which is preliminary data.</text>
</comment>